<dbReference type="PANTHER" id="PTHR30432:SF1">
    <property type="entry name" value="DNA-BINDING TRANSCRIPTIONAL DUAL REGULATOR MODE"/>
    <property type="match status" value="1"/>
</dbReference>
<dbReference type="PANTHER" id="PTHR30432">
    <property type="entry name" value="TRANSCRIPTIONAL REGULATOR MODE"/>
    <property type="match status" value="1"/>
</dbReference>
<dbReference type="EMBL" id="JACHLR010000017">
    <property type="protein sequence ID" value="MBB4860107.1"/>
    <property type="molecule type" value="Genomic_DNA"/>
</dbReference>
<dbReference type="InterPro" id="IPR036388">
    <property type="entry name" value="WH-like_DNA-bd_sf"/>
</dbReference>
<evidence type="ECO:0000256" key="1">
    <source>
        <dbReference type="SAM" id="MobiDB-lite"/>
    </source>
</evidence>
<organism evidence="2 3">
    <name type="scientific">Novosphingobium chloroacetimidivorans</name>
    <dbReference type="NCBI Taxonomy" id="1428314"/>
    <lineage>
        <taxon>Bacteria</taxon>
        <taxon>Pseudomonadati</taxon>
        <taxon>Pseudomonadota</taxon>
        <taxon>Alphaproteobacteria</taxon>
        <taxon>Sphingomonadales</taxon>
        <taxon>Sphingomonadaceae</taxon>
        <taxon>Novosphingobium</taxon>
    </lineage>
</organism>
<sequence>MQANADDMAEADSLKLKIQLLCGEEIAMGPGKADLLDAIVAQGSISGAARAMDMRYRRAWLLVDAMNRCWREPLVETSPGRAKSGDARLSDAGRRVLDRYRALQAALDNTAHGDLLAGLNAELRREPQTPAIKAQARSSPARGGGPSAAG</sequence>
<protein>
    <submittedName>
        <fullName evidence="2">Molybdate transport system regulatory protein</fullName>
    </submittedName>
</protein>
<comment type="caution">
    <text evidence="2">The sequence shown here is derived from an EMBL/GenBank/DDBJ whole genome shotgun (WGS) entry which is preliminary data.</text>
</comment>
<accession>A0A7W7NYD3</accession>
<reference evidence="2 3" key="1">
    <citation type="submission" date="2020-08" db="EMBL/GenBank/DDBJ databases">
        <title>Functional genomics of gut bacteria from endangered species of beetles.</title>
        <authorList>
            <person name="Carlos-Shanley C."/>
        </authorList>
    </citation>
    <scope>NUCLEOTIDE SEQUENCE [LARGE SCALE GENOMIC DNA]</scope>
    <source>
        <strain evidence="2 3">S00245</strain>
    </source>
</reference>
<dbReference type="Gene3D" id="1.10.10.10">
    <property type="entry name" value="Winged helix-like DNA-binding domain superfamily/Winged helix DNA-binding domain"/>
    <property type="match status" value="1"/>
</dbReference>
<dbReference type="InterPro" id="IPR051815">
    <property type="entry name" value="Molybdate_resp_trans_reg"/>
</dbReference>
<dbReference type="AlphaFoldDB" id="A0A7W7NYD3"/>
<feature type="region of interest" description="Disordered" evidence="1">
    <location>
        <begin position="126"/>
        <end position="150"/>
    </location>
</feature>
<dbReference type="Proteomes" id="UP000555448">
    <property type="component" value="Unassembled WGS sequence"/>
</dbReference>
<proteinExistence type="predicted"/>
<evidence type="ECO:0000313" key="3">
    <source>
        <dbReference type="Proteomes" id="UP000555448"/>
    </source>
</evidence>
<keyword evidence="3" id="KW-1185">Reference proteome</keyword>
<dbReference type="SUPFAM" id="SSF46785">
    <property type="entry name" value="Winged helix' DNA-binding domain"/>
    <property type="match status" value="1"/>
</dbReference>
<name>A0A7W7NYD3_9SPHN</name>
<gene>
    <name evidence="2" type="ORF">HNO88_003448</name>
</gene>
<dbReference type="InterPro" id="IPR036390">
    <property type="entry name" value="WH_DNA-bd_sf"/>
</dbReference>
<evidence type="ECO:0000313" key="2">
    <source>
        <dbReference type="EMBL" id="MBB4860107.1"/>
    </source>
</evidence>